<protein>
    <submittedName>
        <fullName evidence="3">Caspase family protein</fullName>
    </submittedName>
</protein>
<dbReference type="GO" id="GO:0006508">
    <property type="term" value="P:proteolysis"/>
    <property type="evidence" value="ECO:0007669"/>
    <property type="project" value="InterPro"/>
</dbReference>
<reference evidence="3" key="1">
    <citation type="journal article" date="2023" name="Nat. Microbiol.">
        <title>Enrichment and characterization of a nitric oxide-reducing microbial community in a continuous bioreactor.</title>
        <authorList>
            <person name="Garrido-Amador P."/>
            <person name="Stortenbeker N."/>
            <person name="Wessels H.J.C.T."/>
            <person name="Speth D.R."/>
            <person name="Garcia-Heredia I."/>
            <person name="Kartal B."/>
        </authorList>
    </citation>
    <scope>NUCLEOTIDE SEQUENCE</scope>
    <source>
        <strain evidence="3">MAG1</strain>
    </source>
</reference>
<sequence>MNILRRGLACLAVLALAVFSGEPGAAEAEPRVALVIGNAAYASSPLANPVNDARAMAKSLRDTGFTVVLMENIGYKAMGNAMRDFGRDLAKTGGVGLFFYAGHGMQVKGRNYLIPVDADMQHEDDIPFNAVDANYVLDKMESARNRLNLVILDACRNNPFARAFRASAKGLTQMEAPSGTLIAFATAPGAVAGDGDGGNGIYTRHLLRAMAVPGLLVEQVFKQVRVGVMKDTGNLQVPWESSSLKGDFYFRTPPAAPIPASVPSADSSAFELAFWDSIKQSTDAADFQAYLDQFPDGKFVRLAQSRQARLKEVPKPTATVPAPASVPVPAATAKPVVGLPKAGDRWVYEVVDNYRKSVVATYAVRVQGVQDEAVAEIVTTELDTLVKERRYGLDDVFGADTFRVPGKADVQIVEFAPYALARNKFQPGRKWEGVIDYAGSPCAGTVTVVGDEAVKTPAGEFPATRVRIDCRLSFGLRFGLPVIVDVWYAQDARRFVRMERKVGRGAYGGGDDDVIQLKRFSLN</sequence>
<dbReference type="InterPro" id="IPR011600">
    <property type="entry name" value="Pept_C14_caspase"/>
</dbReference>
<dbReference type="PANTHER" id="PTHR22576:SF37">
    <property type="entry name" value="MUCOSA-ASSOCIATED LYMPHOID TISSUE LYMPHOMA TRANSLOCATION PROTEIN 1"/>
    <property type="match status" value="1"/>
</dbReference>
<dbReference type="InterPro" id="IPR001309">
    <property type="entry name" value="Pept_C14_p20"/>
</dbReference>
<feature type="chain" id="PRO_5041217214" evidence="1">
    <location>
        <begin position="26"/>
        <end position="523"/>
    </location>
</feature>
<dbReference type="PANTHER" id="PTHR22576">
    <property type="entry name" value="MUCOSA ASSOCIATED LYMPHOID TISSUE LYMPHOMA TRANSLOCATION PROTEIN 1/PARACASPASE"/>
    <property type="match status" value="1"/>
</dbReference>
<organism evidence="3">
    <name type="scientific">Candidatus Nitricoxidivorans perseverans</name>
    <dbReference type="NCBI Taxonomy" id="2975601"/>
    <lineage>
        <taxon>Bacteria</taxon>
        <taxon>Pseudomonadati</taxon>
        <taxon>Pseudomonadota</taxon>
        <taxon>Betaproteobacteria</taxon>
        <taxon>Nitrosomonadales</taxon>
        <taxon>Sterolibacteriaceae</taxon>
        <taxon>Candidatus Nitricoxidivorans</taxon>
    </lineage>
</organism>
<evidence type="ECO:0000313" key="3">
    <source>
        <dbReference type="EMBL" id="WIM05378.1"/>
    </source>
</evidence>
<name>A0AA49FKV5_9PROT</name>
<accession>A0AA49FKV5</accession>
<evidence type="ECO:0000256" key="1">
    <source>
        <dbReference type="SAM" id="SignalP"/>
    </source>
</evidence>
<keyword evidence="1" id="KW-0732">Signal</keyword>
<dbReference type="AlphaFoldDB" id="A0AA49FKV5"/>
<feature type="domain" description="Caspase family p20" evidence="2">
    <location>
        <begin position="29"/>
        <end position="159"/>
    </location>
</feature>
<dbReference type="KEGG" id="npv:OHM77_11915"/>
<dbReference type="EMBL" id="CP107246">
    <property type="protein sequence ID" value="WIM05378.1"/>
    <property type="molecule type" value="Genomic_DNA"/>
</dbReference>
<dbReference type="GO" id="GO:0004197">
    <property type="term" value="F:cysteine-type endopeptidase activity"/>
    <property type="evidence" value="ECO:0007669"/>
    <property type="project" value="InterPro"/>
</dbReference>
<dbReference type="PROSITE" id="PS50208">
    <property type="entry name" value="CASPASE_P20"/>
    <property type="match status" value="1"/>
</dbReference>
<dbReference type="SUPFAM" id="SSF52129">
    <property type="entry name" value="Caspase-like"/>
    <property type="match status" value="1"/>
</dbReference>
<dbReference type="Proteomes" id="UP001234916">
    <property type="component" value="Chromosome"/>
</dbReference>
<dbReference type="InterPro" id="IPR052039">
    <property type="entry name" value="Caspase-related_regulators"/>
</dbReference>
<proteinExistence type="predicted"/>
<dbReference type="Pfam" id="PF00656">
    <property type="entry name" value="Peptidase_C14"/>
    <property type="match status" value="1"/>
</dbReference>
<feature type="signal peptide" evidence="1">
    <location>
        <begin position="1"/>
        <end position="25"/>
    </location>
</feature>
<dbReference type="Gene3D" id="3.40.50.1460">
    <property type="match status" value="1"/>
</dbReference>
<gene>
    <name evidence="3" type="ORF">OHM77_11915</name>
</gene>
<evidence type="ECO:0000259" key="2">
    <source>
        <dbReference type="PROSITE" id="PS50208"/>
    </source>
</evidence>
<dbReference type="InterPro" id="IPR029030">
    <property type="entry name" value="Caspase-like_dom_sf"/>
</dbReference>